<dbReference type="EMBL" id="JACIDS010000008">
    <property type="protein sequence ID" value="MBB3933773.1"/>
    <property type="molecule type" value="Genomic_DNA"/>
</dbReference>
<dbReference type="GO" id="GO:0005524">
    <property type="term" value="F:ATP binding"/>
    <property type="evidence" value="ECO:0007669"/>
    <property type="project" value="UniProtKB-KW"/>
</dbReference>
<dbReference type="SMART" id="SM00382">
    <property type="entry name" value="AAA"/>
    <property type="match status" value="2"/>
</dbReference>
<gene>
    <name evidence="7" type="ORF">GGR25_004851</name>
</gene>
<evidence type="ECO:0000313" key="8">
    <source>
        <dbReference type="Proteomes" id="UP000553963"/>
    </source>
</evidence>
<dbReference type="InterPro" id="IPR003593">
    <property type="entry name" value="AAA+_ATPase"/>
</dbReference>
<dbReference type="CDD" id="cd03215">
    <property type="entry name" value="ABC_Carb_Monos_II"/>
    <property type="match status" value="1"/>
</dbReference>
<evidence type="ECO:0000313" key="7">
    <source>
        <dbReference type="EMBL" id="MBB3933773.1"/>
    </source>
</evidence>
<dbReference type="AlphaFoldDB" id="A0A840AX59"/>
<reference evidence="7 8" key="1">
    <citation type="submission" date="2020-08" db="EMBL/GenBank/DDBJ databases">
        <title>Genomic Encyclopedia of Type Strains, Phase IV (KMG-IV): sequencing the most valuable type-strain genomes for metagenomic binning, comparative biology and taxonomic classification.</title>
        <authorList>
            <person name="Goeker M."/>
        </authorList>
    </citation>
    <scope>NUCLEOTIDE SEQUENCE [LARGE SCALE GENOMIC DNA]</scope>
    <source>
        <strain evidence="7 8">DSM 25966</strain>
    </source>
</reference>
<dbReference type="PROSITE" id="PS50893">
    <property type="entry name" value="ABC_TRANSPORTER_2"/>
    <property type="match status" value="2"/>
</dbReference>
<feature type="domain" description="ABC transporter" evidence="6">
    <location>
        <begin position="264"/>
        <end position="508"/>
    </location>
</feature>
<organism evidence="7 8">
    <name type="scientific">Kaistia hirudinis</name>
    <dbReference type="NCBI Taxonomy" id="1293440"/>
    <lineage>
        <taxon>Bacteria</taxon>
        <taxon>Pseudomonadati</taxon>
        <taxon>Pseudomonadota</taxon>
        <taxon>Alphaproteobacteria</taxon>
        <taxon>Hyphomicrobiales</taxon>
        <taxon>Kaistiaceae</taxon>
        <taxon>Kaistia</taxon>
    </lineage>
</organism>
<feature type="domain" description="ABC transporter" evidence="6">
    <location>
        <begin position="15"/>
        <end position="250"/>
    </location>
</feature>
<protein>
    <submittedName>
        <fullName evidence="7">ABC-type sugar transport system ATPase subunit</fullName>
    </submittedName>
</protein>
<dbReference type="CDD" id="cd03216">
    <property type="entry name" value="ABC_Carb_Monos_I"/>
    <property type="match status" value="1"/>
</dbReference>
<keyword evidence="4" id="KW-0547">Nucleotide-binding</keyword>
<dbReference type="PANTHER" id="PTHR43790">
    <property type="entry name" value="CARBOHYDRATE TRANSPORT ATP-BINDING PROTEIN MG119-RELATED"/>
    <property type="match status" value="1"/>
</dbReference>
<evidence type="ECO:0000259" key="6">
    <source>
        <dbReference type="PROSITE" id="PS50893"/>
    </source>
</evidence>
<dbReference type="SUPFAM" id="SSF52540">
    <property type="entry name" value="P-loop containing nucleoside triphosphate hydrolases"/>
    <property type="match status" value="2"/>
</dbReference>
<dbReference type="Gene3D" id="3.40.50.300">
    <property type="entry name" value="P-loop containing nucleotide triphosphate hydrolases"/>
    <property type="match status" value="2"/>
</dbReference>
<keyword evidence="2 7" id="KW-0762">Sugar transport</keyword>
<dbReference type="InterPro" id="IPR003439">
    <property type="entry name" value="ABC_transporter-like_ATP-bd"/>
</dbReference>
<keyword evidence="3" id="KW-0677">Repeat</keyword>
<evidence type="ECO:0000256" key="4">
    <source>
        <dbReference type="ARBA" id="ARBA00022741"/>
    </source>
</evidence>
<evidence type="ECO:0000256" key="3">
    <source>
        <dbReference type="ARBA" id="ARBA00022737"/>
    </source>
</evidence>
<evidence type="ECO:0000256" key="5">
    <source>
        <dbReference type="ARBA" id="ARBA00022840"/>
    </source>
</evidence>
<keyword evidence="5" id="KW-0067">ATP-binding</keyword>
<dbReference type="Proteomes" id="UP000553963">
    <property type="component" value="Unassembled WGS sequence"/>
</dbReference>
<dbReference type="RefSeq" id="WP_183401431.1">
    <property type="nucleotide sequence ID" value="NZ_JACIDS010000008.1"/>
</dbReference>
<dbReference type="Pfam" id="PF00005">
    <property type="entry name" value="ABC_tran"/>
    <property type="match status" value="2"/>
</dbReference>
<dbReference type="InterPro" id="IPR050107">
    <property type="entry name" value="ABC_carbohydrate_import_ATPase"/>
</dbReference>
<dbReference type="InterPro" id="IPR027417">
    <property type="entry name" value="P-loop_NTPase"/>
</dbReference>
<keyword evidence="1" id="KW-0813">Transport</keyword>
<name>A0A840AX59_9HYPH</name>
<keyword evidence="8" id="KW-1185">Reference proteome</keyword>
<accession>A0A840AX59</accession>
<evidence type="ECO:0000256" key="2">
    <source>
        <dbReference type="ARBA" id="ARBA00022597"/>
    </source>
</evidence>
<dbReference type="GO" id="GO:0016887">
    <property type="term" value="F:ATP hydrolysis activity"/>
    <property type="evidence" value="ECO:0007669"/>
    <property type="project" value="InterPro"/>
</dbReference>
<evidence type="ECO:0000256" key="1">
    <source>
        <dbReference type="ARBA" id="ARBA00022448"/>
    </source>
</evidence>
<dbReference type="PANTHER" id="PTHR43790:SF9">
    <property type="entry name" value="GALACTOFURANOSE TRANSPORTER ATP-BINDING PROTEIN YTFR"/>
    <property type="match status" value="1"/>
</dbReference>
<sequence>MSAPAATALPAGIAIDAHGVEKRYGGTLALKGVDVVLEAGRIHALVGENGAGKSTFLGVIAGRVVPSAGSVSVLGAPHVFGAPRQARRLGIAAIYQELTIVPALTARANVFLGQPFSRGGLLSERAMEARYGELCARLGVTIPGHLPAGRLSIADQQMLEIMRGVQSDARLLLFDEPTTALAPPERDALFRVMRQLRDSGKTMMFVSHNLEEVLGLADTVTVFRDGQVVAAAPCADWDKASLVRAMIGHDIAPALPRARRARPVGEAPLLAARGVSLAGALSDISLEVRPGEVLGVGGLVGSGRTSLLRCLAGLEPQSTGELTIEGQAVPWPRTPRQALRAGIALVPEDRKHQGLVLGLSAIENVALTNYRKVSRYGVVSKRLMQARIDGVVREFGFAVDRLGATVRNLSGGNQQKILLSKWHYERPKLLMVDEPTRGIDVGAKEEILATLRRLADDGLSIIVVSSELEEVVAISDRVIVLSEGRHVASLGGEGELVTVDGILHAAFKTESQ</sequence>
<comment type="caution">
    <text evidence="7">The sequence shown here is derived from an EMBL/GenBank/DDBJ whole genome shotgun (WGS) entry which is preliminary data.</text>
</comment>
<proteinExistence type="predicted"/>